<protein>
    <submittedName>
        <fullName evidence="2">Uncharacterized protein</fullName>
    </submittedName>
</protein>
<keyword evidence="3" id="KW-1185">Reference proteome</keyword>
<dbReference type="Proteomes" id="UP000245609">
    <property type="component" value="Unassembled WGS sequence"/>
</dbReference>
<dbReference type="STRING" id="133381.A0A2T9ZL60"/>
<name>A0A2T9ZL60_9FUNG</name>
<accession>A0A2T9ZL60</accession>
<comment type="caution">
    <text evidence="2">The sequence shown here is derived from an EMBL/GenBank/DDBJ whole genome shotgun (WGS) entry which is preliminary data.</text>
</comment>
<sequence length="422" mass="47251">MVGRGARLSPGKKNCHVVDFVDLFNDSSQLANIPSLLGLDPDSVLNSTNITNHDELKDFQKPTPDEDSNLDSLYFDPESEFGFRVISRRIKDPYSIFRLSKADLETLKRGFTKDPSFDYIHNIQTRAEALTCGDPSLLKMSKLSWVAVTENLYMISSKLINVFIQRVITESSNNNDDSVLQKDSQTSTAANQKVEYICFYRHRLSTKPKGKKSSGQAVQRQFLTKATPIPIAADTLSIAIKAVETFLKDKIPKYELFLLTRKNPWRLQKPTPKQIKYLTRLGIPTPVIKRHLSPINLLSGDFGTEFPLALEKANTLDTQKISPNVRDALAVSEKLLEKEKHEKELKKTLKFYQSVGVLGKKSTLVDALNLINGDSFGYLNGLCLTKGSVANLIIRLSYGSGADSKKNNKPSKKNVKEKSPLL</sequence>
<dbReference type="OrthoDB" id="16911at2759"/>
<feature type="region of interest" description="Disordered" evidence="1">
    <location>
        <begin position="401"/>
        <end position="422"/>
    </location>
</feature>
<evidence type="ECO:0000256" key="1">
    <source>
        <dbReference type="SAM" id="MobiDB-lite"/>
    </source>
</evidence>
<dbReference type="AlphaFoldDB" id="A0A2T9ZL60"/>
<gene>
    <name evidence="2" type="ORF">BB560_000159</name>
</gene>
<organism evidence="2 3">
    <name type="scientific">Smittium megazygosporum</name>
    <dbReference type="NCBI Taxonomy" id="133381"/>
    <lineage>
        <taxon>Eukaryota</taxon>
        <taxon>Fungi</taxon>
        <taxon>Fungi incertae sedis</taxon>
        <taxon>Zoopagomycota</taxon>
        <taxon>Kickxellomycotina</taxon>
        <taxon>Harpellomycetes</taxon>
        <taxon>Harpellales</taxon>
        <taxon>Legeriomycetaceae</taxon>
        <taxon>Smittium</taxon>
    </lineage>
</organism>
<evidence type="ECO:0000313" key="2">
    <source>
        <dbReference type="EMBL" id="PVV05328.1"/>
    </source>
</evidence>
<proteinExistence type="predicted"/>
<dbReference type="EMBL" id="MBFS01000015">
    <property type="protein sequence ID" value="PVV05328.1"/>
    <property type="molecule type" value="Genomic_DNA"/>
</dbReference>
<evidence type="ECO:0000313" key="3">
    <source>
        <dbReference type="Proteomes" id="UP000245609"/>
    </source>
</evidence>
<reference evidence="2 3" key="1">
    <citation type="journal article" date="2018" name="MBio">
        <title>Comparative Genomics Reveals the Core Gene Toolbox for the Fungus-Insect Symbiosis.</title>
        <authorList>
            <person name="Wang Y."/>
            <person name="Stata M."/>
            <person name="Wang W."/>
            <person name="Stajich J.E."/>
            <person name="White M.M."/>
            <person name="Moncalvo J.M."/>
        </authorList>
    </citation>
    <scope>NUCLEOTIDE SEQUENCE [LARGE SCALE GENOMIC DNA]</scope>
    <source>
        <strain evidence="2 3">SC-DP-2</strain>
    </source>
</reference>